<dbReference type="RefSeq" id="WP_343948022.1">
    <property type="nucleotide sequence ID" value="NZ_BAAAHQ010000001.1"/>
</dbReference>
<sequence length="346" mass="35406">MAPRQHLEALSRSARSLRDLVGELSSALAEDDDEGAAYARDGLTRLARDTLGEDRLGFEPADAPGPADPGFLLASVARDLALSGALLSAEAGDPGRLHEAESALDRLEGALTAPGRLGFEGSGGRSPDLPSAITALRLECAGCLDHIAERTAGVAAAALTEIPFVGRLAEHVKRLGDDLGLGAAAGTLARLAVRVLERALTALRGLVTAPLLERAGRAVAGYADGLEQNKGAGALLMAGVLGVERTKRDLTARLAADGLDSARLDRATAELTELSDGFGRRMDLIALAVSLGAAVAAWLASPLAAGAVAALLLAAAVVTAADHADTWRRPVLVRGVRAVVEEATTP</sequence>
<keyword evidence="1" id="KW-0472">Membrane</keyword>
<evidence type="ECO:0008006" key="4">
    <source>
        <dbReference type="Google" id="ProtNLM"/>
    </source>
</evidence>
<dbReference type="EMBL" id="BAAAHQ010000001">
    <property type="protein sequence ID" value="GAA0913349.1"/>
    <property type="molecule type" value="Genomic_DNA"/>
</dbReference>
<evidence type="ECO:0000313" key="3">
    <source>
        <dbReference type="Proteomes" id="UP001501578"/>
    </source>
</evidence>
<reference evidence="2 3" key="1">
    <citation type="journal article" date="2019" name="Int. J. Syst. Evol. Microbiol.">
        <title>The Global Catalogue of Microorganisms (GCM) 10K type strain sequencing project: providing services to taxonomists for standard genome sequencing and annotation.</title>
        <authorList>
            <consortium name="The Broad Institute Genomics Platform"/>
            <consortium name="The Broad Institute Genome Sequencing Center for Infectious Disease"/>
            <person name="Wu L."/>
            <person name="Ma J."/>
        </authorList>
    </citation>
    <scope>NUCLEOTIDE SEQUENCE [LARGE SCALE GENOMIC DNA]</scope>
    <source>
        <strain evidence="2 3">JCM 11136</strain>
    </source>
</reference>
<keyword evidence="1" id="KW-1133">Transmembrane helix</keyword>
<proteinExistence type="predicted"/>
<name>A0ABN1NPN0_9ACTN</name>
<gene>
    <name evidence="2" type="ORF">GCM10009560_05310</name>
</gene>
<protein>
    <recommendedName>
        <fullName evidence="4">Integral membrane protein</fullName>
    </recommendedName>
</protein>
<dbReference type="Proteomes" id="UP001501578">
    <property type="component" value="Unassembled WGS sequence"/>
</dbReference>
<organism evidence="2 3">
    <name type="scientific">Nonomuraea longicatena</name>
    <dbReference type="NCBI Taxonomy" id="83682"/>
    <lineage>
        <taxon>Bacteria</taxon>
        <taxon>Bacillati</taxon>
        <taxon>Actinomycetota</taxon>
        <taxon>Actinomycetes</taxon>
        <taxon>Streptosporangiales</taxon>
        <taxon>Streptosporangiaceae</taxon>
        <taxon>Nonomuraea</taxon>
    </lineage>
</organism>
<feature type="transmembrane region" description="Helical" evidence="1">
    <location>
        <begin position="307"/>
        <end position="324"/>
    </location>
</feature>
<keyword evidence="3" id="KW-1185">Reference proteome</keyword>
<keyword evidence="1" id="KW-0812">Transmembrane</keyword>
<evidence type="ECO:0000313" key="2">
    <source>
        <dbReference type="EMBL" id="GAA0913349.1"/>
    </source>
</evidence>
<evidence type="ECO:0000256" key="1">
    <source>
        <dbReference type="SAM" id="Phobius"/>
    </source>
</evidence>
<accession>A0ABN1NPN0</accession>
<comment type="caution">
    <text evidence="2">The sequence shown here is derived from an EMBL/GenBank/DDBJ whole genome shotgun (WGS) entry which is preliminary data.</text>
</comment>